<dbReference type="STRING" id="1316194.A0A1Q5T630"/>
<dbReference type="GO" id="GO:0006508">
    <property type="term" value="P:proteolysis"/>
    <property type="evidence" value="ECO:0007669"/>
    <property type="project" value="UniProtKB-KW"/>
</dbReference>
<name>A0A1Q5T630_9EURO</name>
<feature type="binding site" evidence="9">
    <location>
        <position position="625"/>
    </location>
    <ligand>
        <name>Ca(2+)</name>
        <dbReference type="ChEBI" id="CHEBI:29108"/>
    </ligand>
</feature>
<dbReference type="CDD" id="cd04056">
    <property type="entry name" value="Peptidases_S53"/>
    <property type="match status" value="1"/>
</dbReference>
<proteinExistence type="predicted"/>
<evidence type="ECO:0000313" key="13">
    <source>
        <dbReference type="Proteomes" id="UP000186955"/>
    </source>
</evidence>
<dbReference type="PROSITE" id="PS51695">
    <property type="entry name" value="SEDOLISIN"/>
    <property type="match status" value="1"/>
</dbReference>
<evidence type="ECO:0000256" key="10">
    <source>
        <dbReference type="SAM" id="SignalP"/>
    </source>
</evidence>
<dbReference type="SUPFAM" id="SSF54897">
    <property type="entry name" value="Protease propeptides/inhibitors"/>
    <property type="match status" value="1"/>
</dbReference>
<dbReference type="Gene3D" id="3.40.50.200">
    <property type="entry name" value="Peptidase S8/S53 domain"/>
    <property type="match status" value="1"/>
</dbReference>
<comment type="caution">
    <text evidence="12">The sequence shown here is derived from an EMBL/GenBank/DDBJ whole genome shotgun (WGS) entry which is preliminary data.</text>
</comment>
<evidence type="ECO:0000313" key="12">
    <source>
        <dbReference type="EMBL" id="OKO95694.1"/>
    </source>
</evidence>
<dbReference type="GO" id="GO:0008240">
    <property type="term" value="F:tripeptidyl-peptidase activity"/>
    <property type="evidence" value="ECO:0007669"/>
    <property type="project" value="TreeGrafter"/>
</dbReference>
<dbReference type="InterPro" id="IPR030400">
    <property type="entry name" value="Sedolisin_dom"/>
</dbReference>
<dbReference type="InterPro" id="IPR015366">
    <property type="entry name" value="S53_propep"/>
</dbReference>
<dbReference type="OrthoDB" id="409122at2759"/>
<dbReference type="Pfam" id="PF09286">
    <property type="entry name" value="Pro-kuma_activ"/>
    <property type="match status" value="1"/>
</dbReference>
<organism evidence="12 13">
    <name type="scientific">Penicillium subrubescens</name>
    <dbReference type="NCBI Taxonomy" id="1316194"/>
    <lineage>
        <taxon>Eukaryota</taxon>
        <taxon>Fungi</taxon>
        <taxon>Dikarya</taxon>
        <taxon>Ascomycota</taxon>
        <taxon>Pezizomycotina</taxon>
        <taxon>Eurotiomycetes</taxon>
        <taxon>Eurotiomycetidae</taxon>
        <taxon>Eurotiales</taxon>
        <taxon>Aspergillaceae</taxon>
        <taxon>Penicillium</taxon>
    </lineage>
</organism>
<dbReference type="SUPFAM" id="SSF52743">
    <property type="entry name" value="Subtilisin-like"/>
    <property type="match status" value="1"/>
</dbReference>
<evidence type="ECO:0000256" key="8">
    <source>
        <dbReference type="ARBA" id="ARBA00023145"/>
    </source>
</evidence>
<dbReference type="PANTHER" id="PTHR14218:SF19">
    <property type="entry name" value="SERINE PROTEASE AORO, PUTATIVE (AFU_ORTHOLOGUE AFUA_6G10250)-RELATED"/>
    <property type="match status" value="1"/>
</dbReference>
<gene>
    <name evidence="12" type="ORF">PENSUB_11206</name>
</gene>
<feature type="active site" description="Charge relay system" evidence="9">
    <location>
        <position position="584"/>
    </location>
</feature>
<keyword evidence="7 9" id="KW-0106">Calcium</keyword>
<evidence type="ECO:0000256" key="2">
    <source>
        <dbReference type="ARBA" id="ARBA00022670"/>
    </source>
</evidence>
<dbReference type="EMBL" id="MNBE01000702">
    <property type="protein sequence ID" value="OKO95694.1"/>
    <property type="molecule type" value="Genomic_DNA"/>
</dbReference>
<accession>A0A1Q5T630</accession>
<dbReference type="SMART" id="SM00944">
    <property type="entry name" value="Pro-kuma_activ"/>
    <property type="match status" value="1"/>
</dbReference>
<sequence length="667" mass="73134">MLMRQVYFALAIAALSEAVPAPIKHVLHEKRERHGLDWVKGDRVEGDAVLPVRIGLTQNNLENGYEYLMDVSHPSSAKYGTYWTAEEVHDMFAPSAEAVDAVREWLHAAGIDRSRVVHSDNKGWLAFDAYAHEAEGLFMTEFYEHNHMSSASTKIGCDKYHIPEHLRGHIDYVTPGVKLTPVLKKLKKAKRASHLTKVKPNVEAVSSILNDVSISAKAKSLSSDLQLCGYNMTPTCIKALYDIPDATKSNKGNSLGLYEQGDYFAKSDLDLFYKEYAPWVPQGTYPIPALIDGANFSVPASSSLNGGESDIDIDLAYSLIYPQSVTLYQVDDQLYEPEEVATTNLFNTFLDALDGSYCTYSAYGETGNDPNIDPVYPDTREGGYKGKLQCGVYKPTNVISASYGQAEADLPISYTKRQCNEFMKLGLQGHSILFASGDYGVASFPGDGSANGCLGPDQKIFNPQYPSNCPYVTSVGGTMIYPDQTVKDPESVMHVDLGGTAANFSTAGGFSNYFPQPAYQKHAVEKYFKKADLAYPYYSEFEVNVNTTKGLYNRIGRAYPDVAANGARFRAYTHGFDYHYYGSSLASPLFASVLNLINEERLAAGKGTVGFVNPVLYAHPEVLNDITNGTNAGCDTNGFAAISGWDPATGLGTPNYPKMKKLFMSLP</sequence>
<feature type="signal peptide" evidence="10">
    <location>
        <begin position="1"/>
        <end position="18"/>
    </location>
</feature>
<dbReference type="GO" id="GO:0005576">
    <property type="term" value="C:extracellular region"/>
    <property type="evidence" value="ECO:0007669"/>
    <property type="project" value="UniProtKB-SubCell"/>
</dbReference>
<feature type="domain" description="Peptidase S53" evidence="11">
    <location>
        <begin position="231"/>
        <end position="666"/>
    </location>
</feature>
<evidence type="ECO:0000256" key="5">
    <source>
        <dbReference type="ARBA" id="ARBA00022801"/>
    </source>
</evidence>
<reference evidence="12 13" key="1">
    <citation type="submission" date="2016-10" db="EMBL/GenBank/DDBJ databases">
        <title>Genome sequence of the ascomycete fungus Penicillium subrubescens.</title>
        <authorList>
            <person name="De Vries R.P."/>
            <person name="Peng M."/>
            <person name="Dilokpimol A."/>
            <person name="Hilden K."/>
            <person name="Makela M.R."/>
            <person name="Grigoriev I."/>
            <person name="Riley R."/>
            <person name="Granchi Z."/>
        </authorList>
    </citation>
    <scope>NUCLEOTIDE SEQUENCE [LARGE SCALE GENOMIC DNA]</scope>
    <source>
        <strain evidence="12 13">CBS 132785</strain>
    </source>
</reference>
<keyword evidence="6 9" id="KW-0720">Serine protease</keyword>
<keyword evidence="4 10" id="KW-0732">Signal</keyword>
<evidence type="ECO:0000256" key="1">
    <source>
        <dbReference type="ARBA" id="ARBA00004239"/>
    </source>
</evidence>
<feature type="binding site" evidence="9">
    <location>
        <position position="626"/>
    </location>
    <ligand>
        <name>Ca(2+)</name>
        <dbReference type="ChEBI" id="CHEBI:29108"/>
    </ligand>
</feature>
<keyword evidence="3 9" id="KW-0479">Metal-binding</keyword>
<dbReference type="PANTHER" id="PTHR14218">
    <property type="entry name" value="PROTEASE S8 TRIPEPTIDYL PEPTIDASE I CLN2"/>
    <property type="match status" value="1"/>
</dbReference>
<protein>
    <submittedName>
        <fullName evidence="12">Aorsin</fullName>
    </submittedName>
</protein>
<comment type="cofactor">
    <cofactor evidence="9">
        <name>Ca(2+)</name>
        <dbReference type="ChEBI" id="CHEBI:29108"/>
    </cofactor>
    <text evidence="9">Binds 1 Ca(2+) ion per subunit.</text>
</comment>
<dbReference type="GO" id="GO:0004252">
    <property type="term" value="F:serine-type endopeptidase activity"/>
    <property type="evidence" value="ECO:0007669"/>
    <property type="project" value="UniProtKB-UniRule"/>
</dbReference>
<keyword evidence="8" id="KW-0865">Zymogen</keyword>
<evidence type="ECO:0000256" key="4">
    <source>
        <dbReference type="ARBA" id="ARBA00022729"/>
    </source>
</evidence>
<feature type="chain" id="PRO_5012908669" evidence="10">
    <location>
        <begin position="19"/>
        <end position="667"/>
    </location>
</feature>
<evidence type="ECO:0000259" key="11">
    <source>
        <dbReference type="PROSITE" id="PS51695"/>
    </source>
</evidence>
<evidence type="ECO:0000256" key="7">
    <source>
        <dbReference type="ARBA" id="ARBA00022837"/>
    </source>
</evidence>
<evidence type="ECO:0000256" key="3">
    <source>
        <dbReference type="ARBA" id="ARBA00022723"/>
    </source>
</evidence>
<evidence type="ECO:0000256" key="6">
    <source>
        <dbReference type="ARBA" id="ARBA00022825"/>
    </source>
</evidence>
<feature type="active site" description="Charge relay system" evidence="9">
    <location>
        <position position="312"/>
    </location>
</feature>
<feature type="binding site" evidence="9">
    <location>
        <position position="646"/>
    </location>
    <ligand>
        <name>Ca(2+)</name>
        <dbReference type="ChEBI" id="CHEBI:29108"/>
    </ligand>
</feature>
<dbReference type="InterPro" id="IPR036852">
    <property type="entry name" value="Peptidase_S8/S53_dom_sf"/>
</dbReference>
<feature type="active site" description="Charge relay system" evidence="9">
    <location>
        <position position="308"/>
    </location>
</feature>
<keyword evidence="2 9" id="KW-0645">Protease</keyword>
<comment type="subcellular location">
    <subcellularLocation>
        <location evidence="1">Secreted</location>
        <location evidence="1">Extracellular space</location>
    </subcellularLocation>
</comment>
<dbReference type="Proteomes" id="UP000186955">
    <property type="component" value="Unassembled WGS sequence"/>
</dbReference>
<feature type="binding site" evidence="9">
    <location>
        <position position="644"/>
    </location>
    <ligand>
        <name>Ca(2+)</name>
        <dbReference type="ChEBI" id="CHEBI:29108"/>
    </ligand>
</feature>
<keyword evidence="13" id="KW-1185">Reference proteome</keyword>
<dbReference type="GO" id="GO:0046872">
    <property type="term" value="F:metal ion binding"/>
    <property type="evidence" value="ECO:0007669"/>
    <property type="project" value="UniProtKB-UniRule"/>
</dbReference>
<dbReference type="AlphaFoldDB" id="A0A1Q5T630"/>
<dbReference type="InterPro" id="IPR050819">
    <property type="entry name" value="Tripeptidyl-peptidase_I"/>
</dbReference>
<keyword evidence="5 9" id="KW-0378">Hydrolase</keyword>
<dbReference type="CDD" id="cd11377">
    <property type="entry name" value="Pro-peptidase_S53"/>
    <property type="match status" value="1"/>
</dbReference>
<evidence type="ECO:0000256" key="9">
    <source>
        <dbReference type="PROSITE-ProRule" id="PRU01032"/>
    </source>
</evidence>